<feature type="binding site" evidence="7">
    <location>
        <position position="60"/>
    </location>
    <ligand>
        <name>Zn(2+)</name>
        <dbReference type="ChEBI" id="CHEBI:29105"/>
        <label>1</label>
    </ligand>
</feature>
<feature type="binding site" evidence="7">
    <location>
        <position position="603"/>
    </location>
    <ligand>
        <name>Mg(2+)</name>
        <dbReference type="ChEBI" id="CHEBI:18420"/>
    </ligand>
</feature>
<feature type="binding site" evidence="7">
    <location>
        <position position="75"/>
    </location>
    <ligand>
        <name>Zn(2+)</name>
        <dbReference type="ChEBI" id="CHEBI:29105"/>
        <label>1</label>
    </ligand>
</feature>
<dbReference type="STRING" id="1817864.A2Z21_08470"/>
<organism evidence="12 13">
    <name type="scientific">Fraserbacteria sp. (strain RBG_16_55_9)</name>
    <dbReference type="NCBI Taxonomy" id="1817864"/>
    <lineage>
        <taxon>Bacteria</taxon>
        <taxon>Candidatus Fraseribacteriota</taxon>
    </lineage>
</organism>
<evidence type="ECO:0000313" key="13">
    <source>
        <dbReference type="Proteomes" id="UP000179157"/>
    </source>
</evidence>
<feature type="binding site" evidence="7">
    <location>
        <position position="1055"/>
    </location>
    <ligand>
        <name>Zn(2+)</name>
        <dbReference type="ChEBI" id="CHEBI:29105"/>
        <label>2</label>
    </ligand>
</feature>
<dbReference type="Pfam" id="PF04997">
    <property type="entry name" value="RNA_pol_Rpb1_1"/>
    <property type="match status" value="2"/>
</dbReference>
<sequence>MIRGDDIARVRLGLASPEEIKSWSQGEVTESETINYRTYKPERGGLYAEEIFGPEKDYECACGKLRGRKYEGLTCDKCNVLVTSRDVRRSNMGHIELASPVVHFWYIKGISSPLSTLLGIKRNTLKKIAYYETEPLNEEVYLVLRSQESEFGVGERIYRSQYEILSRKKKITAEPAYEVLEGTEVRAQAAGQVTFEELKLDNGQILRVIRIGDKDHIVTSQAQLTVKKGSKVEEGELLTASPVGPEELISETQHNLLKTVYPDLQAQRAREVVDSLVFLVTSVKNPSLPFKVGDLLWEPEVRTYEKLHPKQFEAAAGAEGIQGVLGNLDLDTWAEELRAQVENEASLGRKKRLLKRLEVVDQLRKSGNRAQDMVMSIIPVLPPELRPIVQLEGGKFATTDLNDLYRRIINRNNRLKKLQEMGAPEIILRNERRMLQEAADALIHNEKKDSPILGRDNRPLKSLSERIQGKHGRLRRNLLGKRVDYSGRAVIVVNPKLKLHQCGLPKKMALELFKPFILRELSQEDSHHISNYDEVKNKALSGEMPKVWDVLERLIKEHPVLLNRAPTLHRLGIQAFEPVLVDGEAIQIHPFVCPPYNADFDGDQMATHLPLSPKAIQEARERMLSSRNILSPASGVPLTLPTKDFVFAFYYLTLENPEGRGAGKAFASLREAERAREVGVIGTHTPVKVRMDGKLIDTTLGRAQLNQLLPEDLRNYQKAFDAGDIQQTIMECYHRYGNDRTVELLDALKELALSAMTQSGLTISVTDALIPLEKSAVLLEAQQRVERIHQMYDRGLATADDRRQATIKVWMETVDQMEKATMQHLAHYPFNPIYMVVRSRARGSANQVKQLAGMRGPMTDPAGRIIEMPVKSNFREGLSVMEYFISTHGGRKGTADTALKTAESGYLTRRLVDAAEELIIKEEDCGTQAGIEIDPLRYSRDEVMLNVEERIYSRITAEPIRFGGKVLLERGQPIDRHKAEELGQLAMTTSAKESKFMEKVVGTKSVHDVRDPQSQTVIVTQDELITGHLAERLKSSGVESVTVRPRIVVRSAMTCETRRGVCQQCYGLDLSNHQRVALGTAVGVIAAQSIGEPGTQLTMRTFHTGGVVGEDITQGLPRAEELFEARKSIKSQEASIAEISGVVTAITYTEEGREEVHLRGDEKRIRIPSILCRVAKGDKVEAESILSAKSPASGMIHVMESDGVRTLYLLGEEDRVYLLPPGVLAEVKNGDWVEEGTPLSQSYQEEPIVAQRDGAVVEIVEDGERYIFIEDKEGNRFQHRLPHGARKKVETGEKVTRGMQLSTRSTPYAIKAERPGMAVVGQEKVIVYTPDKHNTFLLTEDLAVLKEDGTHVQEGEELFELTLPPHGVCAIDNVKNLKNGLAEVRLRYEMKVLLVNVPTEGLQVGDKFQEGDLLSKGVTSPHLLLKVAGVAKTRNYLLTEIHKVYKSQGVEINDKHIEIVIRQMLNNVRITDPGDSQFFPNQMVILEEFREANRQLTQENREIQRQREALIGRLLIKDLQTKDQKIAQKGEEVTHRTLQLALEAGIKELALDQGGKAEIVRIREKRLPVGERVLLRISKAALETKSWLSAASFQRTTTVLGEAALRGMEDRLEGLKPNVILGRLIPAGTGFLRNGSENGASASPVGKSTGASQEAESNS</sequence>
<dbReference type="Gene3D" id="1.10.274.100">
    <property type="entry name" value="RNA polymerase Rpb1, domain 3"/>
    <property type="match status" value="2"/>
</dbReference>
<dbReference type="PANTHER" id="PTHR19376">
    <property type="entry name" value="DNA-DIRECTED RNA POLYMERASE"/>
    <property type="match status" value="1"/>
</dbReference>
<name>A0A1F5UP84_FRAXR</name>
<dbReference type="InterPro" id="IPR038120">
    <property type="entry name" value="Rpb1_funnel_sf"/>
</dbReference>
<dbReference type="InterPro" id="IPR042102">
    <property type="entry name" value="RNA_pol_Rpb1_3_sf"/>
</dbReference>
<dbReference type="Gene3D" id="2.40.40.20">
    <property type="match status" value="1"/>
</dbReference>
<keyword evidence="4 7" id="KW-0479">Metal-binding</keyword>
<dbReference type="InterPro" id="IPR006592">
    <property type="entry name" value="RNA_pol_N"/>
</dbReference>
<dbReference type="InterPro" id="IPR007083">
    <property type="entry name" value="RNA_pol_Rpb1_4"/>
</dbReference>
<feature type="binding site" evidence="7">
    <location>
        <position position="925"/>
    </location>
    <ligand>
        <name>Zn(2+)</name>
        <dbReference type="ChEBI" id="CHEBI:29105"/>
        <label>2</label>
    </ligand>
</feature>
<keyword evidence="5 7" id="KW-0804">Transcription</keyword>
<dbReference type="Pfam" id="PF05000">
    <property type="entry name" value="RNA_pol_Rpb1_4"/>
    <property type="match status" value="1"/>
</dbReference>
<accession>A0A1F5UP84</accession>
<keyword evidence="7" id="KW-0460">Magnesium</keyword>
<evidence type="ECO:0000256" key="3">
    <source>
        <dbReference type="ARBA" id="ARBA00022695"/>
    </source>
</evidence>
<dbReference type="InterPro" id="IPR012754">
    <property type="entry name" value="DNA-dir_RpoC_beta_prime_bact"/>
</dbReference>
<protein>
    <recommendedName>
        <fullName evidence="7">DNA-directed RNA polymerase subunit beta'</fullName>
        <shortName evidence="7">RNAP subunit beta'</shortName>
        <ecNumber evidence="7">2.7.7.6</ecNumber>
    </recommendedName>
    <alternativeName>
        <fullName evidence="7">RNA polymerase subunit beta'</fullName>
    </alternativeName>
    <alternativeName>
        <fullName evidence="7">Transcriptase subunit beta'</fullName>
    </alternativeName>
</protein>
<comment type="catalytic activity">
    <reaction evidence="6 7 8">
        <text>RNA(n) + a ribonucleoside 5'-triphosphate = RNA(n+1) + diphosphate</text>
        <dbReference type="Rhea" id="RHEA:21248"/>
        <dbReference type="Rhea" id="RHEA-COMP:14527"/>
        <dbReference type="Rhea" id="RHEA-COMP:17342"/>
        <dbReference type="ChEBI" id="CHEBI:33019"/>
        <dbReference type="ChEBI" id="CHEBI:61557"/>
        <dbReference type="ChEBI" id="CHEBI:140395"/>
        <dbReference type="EC" id="2.7.7.6"/>
    </reaction>
</comment>
<comment type="caution">
    <text evidence="12">The sequence shown here is derived from an EMBL/GenBank/DDBJ whole genome shotgun (WGS) entry which is preliminary data.</text>
</comment>
<dbReference type="GO" id="GO:0000287">
    <property type="term" value="F:magnesium ion binding"/>
    <property type="evidence" value="ECO:0007669"/>
    <property type="project" value="UniProtKB-UniRule"/>
</dbReference>
<evidence type="ECO:0000259" key="11">
    <source>
        <dbReference type="SMART" id="SM00663"/>
    </source>
</evidence>
<dbReference type="Gene3D" id="1.10.1790.20">
    <property type="match status" value="1"/>
</dbReference>
<feature type="domain" description="RNA polymerase N-terminal" evidence="11">
    <location>
        <begin position="371"/>
        <end position="653"/>
    </location>
</feature>
<evidence type="ECO:0000256" key="9">
    <source>
        <dbReference type="SAM" id="Coils"/>
    </source>
</evidence>
<dbReference type="EMBL" id="MFGX01000122">
    <property type="protein sequence ID" value="OGF52988.1"/>
    <property type="molecule type" value="Genomic_DNA"/>
</dbReference>
<feature type="binding site" evidence="7">
    <location>
        <position position="599"/>
    </location>
    <ligand>
        <name>Mg(2+)</name>
        <dbReference type="ChEBI" id="CHEBI:18420"/>
    </ligand>
</feature>
<feature type="region of interest" description="Disordered" evidence="10">
    <location>
        <begin position="1635"/>
        <end position="1659"/>
    </location>
</feature>
<dbReference type="SMART" id="SM00663">
    <property type="entry name" value="RPOLA_N"/>
    <property type="match status" value="1"/>
</dbReference>
<comment type="cofactor">
    <cofactor evidence="7">
        <name>Mg(2+)</name>
        <dbReference type="ChEBI" id="CHEBI:18420"/>
    </cofactor>
    <text evidence="7">Binds 1 Mg(2+) ion per subunit.</text>
</comment>
<dbReference type="SUPFAM" id="SSF64484">
    <property type="entry name" value="beta and beta-prime subunits of DNA dependent RNA-polymerase"/>
    <property type="match status" value="1"/>
</dbReference>
<dbReference type="Pfam" id="PF04998">
    <property type="entry name" value="RNA_pol_Rpb1_5"/>
    <property type="match status" value="1"/>
</dbReference>
<feature type="coiled-coil region" evidence="9">
    <location>
        <begin position="1486"/>
        <end position="1513"/>
    </location>
</feature>
<dbReference type="InterPro" id="IPR045867">
    <property type="entry name" value="DNA-dir_RpoC_beta_prime"/>
</dbReference>
<dbReference type="Pfam" id="PF04983">
    <property type="entry name" value="RNA_pol_Rpb1_3"/>
    <property type="match status" value="1"/>
</dbReference>
<evidence type="ECO:0000313" key="12">
    <source>
        <dbReference type="EMBL" id="OGF52988.1"/>
    </source>
</evidence>
<dbReference type="Gene3D" id="1.10.150.390">
    <property type="match status" value="1"/>
</dbReference>
<dbReference type="GO" id="GO:0006351">
    <property type="term" value="P:DNA-templated transcription"/>
    <property type="evidence" value="ECO:0007669"/>
    <property type="project" value="UniProtKB-UniRule"/>
</dbReference>
<dbReference type="Pfam" id="PF00623">
    <property type="entry name" value="RNA_pol_Rpb1_2"/>
    <property type="match status" value="1"/>
</dbReference>
<dbReference type="PANTHER" id="PTHR19376:SF54">
    <property type="entry name" value="DNA-DIRECTED RNA POLYMERASE SUBUNIT BETA"/>
    <property type="match status" value="1"/>
</dbReference>
<comment type="cofactor">
    <cofactor evidence="7">
        <name>Zn(2+)</name>
        <dbReference type="ChEBI" id="CHEBI:29105"/>
    </cofactor>
    <text evidence="7">Binds 2 Zn(2+) ions per subunit.</text>
</comment>
<dbReference type="InterPro" id="IPR044893">
    <property type="entry name" value="RNA_pol_Rpb1_clamp_domain"/>
</dbReference>
<comment type="similarity">
    <text evidence="7 8">Belongs to the RNA polymerase beta' chain family.</text>
</comment>
<dbReference type="InterPro" id="IPR007066">
    <property type="entry name" value="RNA_pol_Rpb1_3"/>
</dbReference>
<evidence type="ECO:0000256" key="6">
    <source>
        <dbReference type="ARBA" id="ARBA00048552"/>
    </source>
</evidence>
<feature type="binding site" evidence="7">
    <location>
        <position position="1062"/>
    </location>
    <ligand>
        <name>Zn(2+)</name>
        <dbReference type="ChEBI" id="CHEBI:29105"/>
        <label>2</label>
    </ligand>
</feature>
<dbReference type="NCBIfam" id="TIGR02386">
    <property type="entry name" value="rpoC_TIGR"/>
    <property type="match status" value="1"/>
</dbReference>
<feature type="binding site" evidence="7">
    <location>
        <position position="601"/>
    </location>
    <ligand>
        <name>Mg(2+)</name>
        <dbReference type="ChEBI" id="CHEBI:18420"/>
    </ligand>
</feature>
<dbReference type="Gene3D" id="4.10.860.120">
    <property type="entry name" value="RNA polymerase II, clamp domain"/>
    <property type="match status" value="1"/>
</dbReference>
<proteinExistence type="inferred from homology"/>
<dbReference type="InterPro" id="IPR007081">
    <property type="entry name" value="RNA_pol_Rpb1_5"/>
</dbReference>
<feature type="binding site" evidence="7">
    <location>
        <position position="1065"/>
    </location>
    <ligand>
        <name>Zn(2+)</name>
        <dbReference type="ChEBI" id="CHEBI:29105"/>
        <label>2</label>
    </ligand>
</feature>
<dbReference type="Gene3D" id="2.40.50.100">
    <property type="match status" value="1"/>
</dbReference>
<feature type="binding site" evidence="7">
    <location>
        <position position="62"/>
    </location>
    <ligand>
        <name>Zn(2+)</name>
        <dbReference type="ChEBI" id="CHEBI:29105"/>
        <label>1</label>
    </ligand>
</feature>
<evidence type="ECO:0000256" key="10">
    <source>
        <dbReference type="SAM" id="MobiDB-lite"/>
    </source>
</evidence>
<keyword evidence="7" id="KW-0862">Zinc</keyword>
<dbReference type="HAMAP" id="MF_01322">
    <property type="entry name" value="RNApol_bact_RpoC"/>
    <property type="match status" value="1"/>
</dbReference>
<evidence type="ECO:0000256" key="5">
    <source>
        <dbReference type="ARBA" id="ARBA00023163"/>
    </source>
</evidence>
<dbReference type="Gene3D" id="1.10.40.90">
    <property type="match status" value="1"/>
</dbReference>
<dbReference type="GO" id="GO:0000428">
    <property type="term" value="C:DNA-directed RNA polymerase complex"/>
    <property type="evidence" value="ECO:0007669"/>
    <property type="project" value="UniProtKB-KW"/>
</dbReference>
<gene>
    <name evidence="7" type="primary">rpoC</name>
    <name evidence="12" type="ORF">A2Z21_08470</name>
</gene>
<evidence type="ECO:0000256" key="8">
    <source>
        <dbReference type="RuleBase" id="RU004279"/>
    </source>
</evidence>
<feature type="binding site" evidence="7">
    <location>
        <position position="78"/>
    </location>
    <ligand>
        <name>Zn(2+)</name>
        <dbReference type="ChEBI" id="CHEBI:29105"/>
        <label>1</label>
    </ligand>
</feature>
<dbReference type="GO" id="GO:0008270">
    <property type="term" value="F:zinc ion binding"/>
    <property type="evidence" value="ECO:0007669"/>
    <property type="project" value="UniProtKB-UniRule"/>
</dbReference>
<comment type="function">
    <text evidence="7 8">DNA-dependent RNA polymerase catalyzes the transcription of DNA into RNA using the four ribonucleoside triphosphates as substrates.</text>
</comment>
<dbReference type="Proteomes" id="UP000179157">
    <property type="component" value="Unassembled WGS sequence"/>
</dbReference>
<dbReference type="EC" id="2.7.7.6" evidence="7"/>
<feature type="compositionally biased region" description="Polar residues" evidence="10">
    <location>
        <begin position="1649"/>
        <end position="1659"/>
    </location>
</feature>
<keyword evidence="1 7" id="KW-0240">DNA-directed RNA polymerase</keyword>
<keyword evidence="3 7" id="KW-0548">Nucleotidyltransferase</keyword>
<reference evidence="12 13" key="1">
    <citation type="journal article" date="2016" name="Nat. Commun.">
        <title>Thousands of microbial genomes shed light on interconnected biogeochemical processes in an aquifer system.</title>
        <authorList>
            <person name="Anantharaman K."/>
            <person name="Brown C.T."/>
            <person name="Hug L.A."/>
            <person name="Sharon I."/>
            <person name="Castelle C.J."/>
            <person name="Probst A.J."/>
            <person name="Thomas B.C."/>
            <person name="Singh A."/>
            <person name="Wilkins M.J."/>
            <person name="Karaoz U."/>
            <person name="Brodie E.L."/>
            <person name="Williams K.H."/>
            <person name="Hubbard S.S."/>
            <person name="Banfield J.F."/>
        </authorList>
    </citation>
    <scope>NUCLEOTIDE SEQUENCE [LARGE SCALE GENOMIC DNA]</scope>
    <source>
        <strain evidence="13">RBG_16_55_9</strain>
    </source>
</reference>
<evidence type="ECO:0000256" key="2">
    <source>
        <dbReference type="ARBA" id="ARBA00022679"/>
    </source>
</evidence>
<dbReference type="GO" id="GO:0003899">
    <property type="term" value="F:DNA-directed RNA polymerase activity"/>
    <property type="evidence" value="ECO:0007669"/>
    <property type="project" value="UniProtKB-UniRule"/>
</dbReference>
<keyword evidence="9" id="KW-0175">Coiled coil</keyword>
<dbReference type="CDD" id="cd02655">
    <property type="entry name" value="RNAP_beta'_C"/>
    <property type="match status" value="1"/>
</dbReference>
<evidence type="ECO:0000256" key="4">
    <source>
        <dbReference type="ARBA" id="ARBA00022723"/>
    </source>
</evidence>
<dbReference type="Gene3D" id="1.10.132.30">
    <property type="match status" value="1"/>
</dbReference>
<dbReference type="InterPro" id="IPR000722">
    <property type="entry name" value="RNA_pol_asu"/>
</dbReference>
<evidence type="ECO:0000256" key="7">
    <source>
        <dbReference type="HAMAP-Rule" id="MF_01322"/>
    </source>
</evidence>
<dbReference type="GO" id="GO:0003677">
    <property type="term" value="F:DNA binding"/>
    <property type="evidence" value="ECO:0007669"/>
    <property type="project" value="UniProtKB-UniRule"/>
</dbReference>
<evidence type="ECO:0000256" key="1">
    <source>
        <dbReference type="ARBA" id="ARBA00022478"/>
    </source>
</evidence>
<comment type="subunit">
    <text evidence="7">The RNAP catalytic core consists of 2 alpha, 1 beta, 1 beta' and 1 omega subunit. When a sigma factor is associated with the core the holoenzyme is formed, which can initiate transcription.</text>
</comment>
<keyword evidence="2 7" id="KW-0808">Transferase</keyword>
<dbReference type="InterPro" id="IPR007080">
    <property type="entry name" value="RNA_pol_Rpb1_1"/>
</dbReference>